<sequence length="167" mass="18621">MYIYFDPDNSVDWVHFFENEVNQDGSGGFRAGSLYQRGNGPFSQLLGKLFISAVPLLKRLGVSVGQEVLDSSLRVANDVATGDSFKQSLSENASKSYNSLVNRAIGKLDQSGGRPRKKKSITKSVKKKKAGGRIRKQTKKKKAKPNKKRTLQKSILNKKDIFGKWQN</sequence>
<reference evidence="3" key="1">
    <citation type="submission" date="2016-11" db="UniProtKB">
        <authorList>
            <consortium name="WormBaseParasite"/>
        </authorList>
    </citation>
    <scope>IDENTIFICATION</scope>
</reference>
<proteinExistence type="predicted"/>
<protein>
    <submittedName>
        <fullName evidence="3">Uncharacterized protein</fullName>
    </submittedName>
</protein>
<feature type="region of interest" description="Disordered" evidence="1">
    <location>
        <begin position="108"/>
        <end position="156"/>
    </location>
</feature>
<dbReference type="WBParaSite" id="Csp11.Scaffold629.g15785.t1">
    <property type="protein sequence ID" value="Csp11.Scaffold629.g15785.t1"/>
    <property type="gene ID" value="Csp11.Scaffold629.g15785"/>
</dbReference>
<evidence type="ECO:0000313" key="3">
    <source>
        <dbReference type="WBParaSite" id="Csp11.Scaffold629.g15785.t1"/>
    </source>
</evidence>
<dbReference type="Proteomes" id="UP000095282">
    <property type="component" value="Unplaced"/>
</dbReference>
<dbReference type="AlphaFoldDB" id="A0A1I7U808"/>
<feature type="compositionally biased region" description="Basic residues" evidence="1">
    <location>
        <begin position="114"/>
        <end position="151"/>
    </location>
</feature>
<keyword evidence="2" id="KW-1185">Reference proteome</keyword>
<organism evidence="2 3">
    <name type="scientific">Caenorhabditis tropicalis</name>
    <dbReference type="NCBI Taxonomy" id="1561998"/>
    <lineage>
        <taxon>Eukaryota</taxon>
        <taxon>Metazoa</taxon>
        <taxon>Ecdysozoa</taxon>
        <taxon>Nematoda</taxon>
        <taxon>Chromadorea</taxon>
        <taxon>Rhabditida</taxon>
        <taxon>Rhabditina</taxon>
        <taxon>Rhabditomorpha</taxon>
        <taxon>Rhabditoidea</taxon>
        <taxon>Rhabditidae</taxon>
        <taxon>Peloderinae</taxon>
        <taxon>Caenorhabditis</taxon>
    </lineage>
</organism>
<accession>A0A1I7U808</accession>
<name>A0A1I7U808_9PELO</name>
<evidence type="ECO:0000256" key="1">
    <source>
        <dbReference type="SAM" id="MobiDB-lite"/>
    </source>
</evidence>
<evidence type="ECO:0000313" key="2">
    <source>
        <dbReference type="Proteomes" id="UP000095282"/>
    </source>
</evidence>